<protein>
    <submittedName>
        <fullName evidence="1">Uncharacterized protein</fullName>
    </submittedName>
</protein>
<dbReference type="Proteomes" id="UP000027265">
    <property type="component" value="Unassembled WGS sequence"/>
</dbReference>
<organism evidence="1 2">
    <name type="scientific">Jaapia argillacea MUCL 33604</name>
    <dbReference type="NCBI Taxonomy" id="933084"/>
    <lineage>
        <taxon>Eukaryota</taxon>
        <taxon>Fungi</taxon>
        <taxon>Dikarya</taxon>
        <taxon>Basidiomycota</taxon>
        <taxon>Agaricomycotina</taxon>
        <taxon>Agaricomycetes</taxon>
        <taxon>Agaricomycetidae</taxon>
        <taxon>Jaapiales</taxon>
        <taxon>Jaapiaceae</taxon>
        <taxon>Jaapia</taxon>
    </lineage>
</organism>
<dbReference type="EMBL" id="KL197717">
    <property type="protein sequence ID" value="KDQ58402.1"/>
    <property type="molecule type" value="Genomic_DNA"/>
</dbReference>
<keyword evidence="2" id="KW-1185">Reference proteome</keyword>
<dbReference type="OrthoDB" id="3227112at2759"/>
<sequence>MTRDTIVTIPKTPYVPPPWEPREYLQGGFFLTTEETLNWATRLSGRTFSPATCLTARRIINDRVKPYGVYFSMVGEDLFTQWMVVTQHGVCPGGTAGMDPSKIPQLEEGKREAMARELLQQEGLDNLKFVTFLSGEFPDCLTLPRRRRANA</sequence>
<evidence type="ECO:0000313" key="2">
    <source>
        <dbReference type="Proteomes" id="UP000027265"/>
    </source>
</evidence>
<accession>A0A067Q4I6</accession>
<gene>
    <name evidence="1" type="ORF">JAAARDRAFT_176325</name>
</gene>
<dbReference type="AlphaFoldDB" id="A0A067Q4I6"/>
<reference evidence="2" key="1">
    <citation type="journal article" date="2014" name="Proc. Natl. Acad. Sci. U.S.A.">
        <title>Extensive sampling of basidiomycete genomes demonstrates inadequacy of the white-rot/brown-rot paradigm for wood decay fungi.</title>
        <authorList>
            <person name="Riley R."/>
            <person name="Salamov A.A."/>
            <person name="Brown D.W."/>
            <person name="Nagy L.G."/>
            <person name="Floudas D."/>
            <person name="Held B.W."/>
            <person name="Levasseur A."/>
            <person name="Lombard V."/>
            <person name="Morin E."/>
            <person name="Otillar R."/>
            <person name="Lindquist E.A."/>
            <person name="Sun H."/>
            <person name="LaButti K.M."/>
            <person name="Schmutz J."/>
            <person name="Jabbour D."/>
            <person name="Luo H."/>
            <person name="Baker S.E."/>
            <person name="Pisabarro A.G."/>
            <person name="Walton J.D."/>
            <person name="Blanchette R.A."/>
            <person name="Henrissat B."/>
            <person name="Martin F."/>
            <person name="Cullen D."/>
            <person name="Hibbett D.S."/>
            <person name="Grigoriev I.V."/>
        </authorList>
    </citation>
    <scope>NUCLEOTIDE SEQUENCE [LARGE SCALE GENOMIC DNA]</scope>
    <source>
        <strain evidence="2">MUCL 33604</strain>
    </source>
</reference>
<dbReference type="HOGENOM" id="CLU_145551_0_0_1"/>
<proteinExistence type="predicted"/>
<dbReference type="InParanoid" id="A0A067Q4I6"/>
<evidence type="ECO:0000313" key="1">
    <source>
        <dbReference type="EMBL" id="KDQ58402.1"/>
    </source>
</evidence>
<name>A0A067Q4I6_9AGAM</name>